<evidence type="ECO:0000313" key="4">
    <source>
        <dbReference type="Proteomes" id="UP000286235"/>
    </source>
</evidence>
<keyword evidence="4" id="KW-1185">Reference proteome</keyword>
<dbReference type="PANTHER" id="PTHR30486">
    <property type="entry name" value="TWITCHING MOTILITY PROTEIN PILT"/>
    <property type="match status" value="1"/>
</dbReference>
<dbReference type="AlphaFoldDB" id="A0A420VE69"/>
<dbReference type="InterPro" id="IPR001482">
    <property type="entry name" value="T2SS/T4SS_dom"/>
</dbReference>
<dbReference type="EMBL" id="AZRV01000035">
    <property type="protein sequence ID" value="RKO61856.1"/>
    <property type="molecule type" value="Genomic_DNA"/>
</dbReference>
<dbReference type="CDD" id="cd01130">
    <property type="entry name" value="VirB11-like_ATPase"/>
    <property type="match status" value="1"/>
</dbReference>
<sequence>MPIEKDIKTFKKDKQRLVGITNNHYVYSKEEAYNLIVSKLPDYIAKNNIQLLQGNGNKNYFRQIKEQYRGIVSDLVYSEQIKVREYMDNVDGFVDFVVEEIVGYSVLAPAFADPGVTDIFCNAWNEIFVERNGKSERYPGHFRSPKHFKAFIDRVLRVDGKEINKGTDKIVSAVFYEDRVEAIIDPVAAKGPSITFRKHSENHVKMKQLLDQRVMSKEMADLIEMLIFGECNLVVGGITGSGKTTTLRALINEYAKKRMLVVEDTPELFPEVENNLQLVSFKADNKEEAVTLEDLIYSALRLKPKYIVVGEVRGPEMMAAVEAMETGHSTLMTGHAGTPVDMVNRIVTKYLMAMPSLGVDVVERIIGSAIDYTIIQDDIPGIGRKVTSITEVVYDYNIRRVKFTPIYRYNFKRNDFEQLNKLSAEKADKMLRRGVPLERLKPYVKDWEQL</sequence>
<organism evidence="3 4">
    <name type="scientific">Caldibacillus debilis GB1</name>
    <dbReference type="NCBI Taxonomy" id="1339248"/>
    <lineage>
        <taxon>Bacteria</taxon>
        <taxon>Bacillati</taxon>
        <taxon>Bacillota</taxon>
        <taxon>Bacilli</taxon>
        <taxon>Bacillales</taxon>
        <taxon>Bacillaceae</taxon>
        <taxon>Caldibacillus</taxon>
    </lineage>
</organism>
<evidence type="ECO:0000259" key="2">
    <source>
        <dbReference type="Pfam" id="PF00437"/>
    </source>
</evidence>
<dbReference type="GO" id="GO:0016887">
    <property type="term" value="F:ATP hydrolysis activity"/>
    <property type="evidence" value="ECO:0007669"/>
    <property type="project" value="InterPro"/>
</dbReference>
<accession>A0A420VE69</accession>
<reference evidence="3 4" key="1">
    <citation type="submission" date="2013-12" db="EMBL/GenBank/DDBJ databases">
        <title>Genome and proteome characterization of Caldibacillus debilis GB1 derived from a cellulolytic aero-tolerant co-culture.</title>
        <authorList>
            <person name="Wushke S.T."/>
            <person name="Zhang X."/>
            <person name="Fristensky B."/>
            <person name="Wilkins J.A."/>
            <person name="Levin D.B."/>
            <person name="Sparling R."/>
        </authorList>
    </citation>
    <scope>NUCLEOTIDE SEQUENCE [LARGE SCALE GENOMIC DNA]</scope>
    <source>
        <strain evidence="3 4">GB1</strain>
    </source>
</reference>
<gene>
    <name evidence="3" type="ORF">Cdeb_01351</name>
</gene>
<proteinExistence type="inferred from homology"/>
<dbReference type="Proteomes" id="UP000286235">
    <property type="component" value="Unassembled WGS sequence"/>
</dbReference>
<dbReference type="Gene3D" id="3.40.50.300">
    <property type="entry name" value="P-loop containing nucleotide triphosphate hydrolases"/>
    <property type="match status" value="1"/>
</dbReference>
<feature type="domain" description="Bacterial type II secretion system protein E" evidence="2">
    <location>
        <begin position="179"/>
        <end position="347"/>
    </location>
</feature>
<comment type="caution">
    <text evidence="3">The sequence shown here is derived from an EMBL/GenBank/DDBJ whole genome shotgun (WGS) entry which is preliminary data.</text>
</comment>
<protein>
    <submittedName>
        <fullName evidence="3">Flp pilus assembly protein, ATPase CpaF</fullName>
    </submittedName>
</protein>
<comment type="similarity">
    <text evidence="1">Belongs to the GSP E family.</text>
</comment>
<dbReference type="Gene3D" id="3.30.450.370">
    <property type="match status" value="1"/>
</dbReference>
<dbReference type="SUPFAM" id="SSF52540">
    <property type="entry name" value="P-loop containing nucleoside triphosphate hydrolases"/>
    <property type="match status" value="1"/>
</dbReference>
<dbReference type="Pfam" id="PF00437">
    <property type="entry name" value="T2SSE"/>
    <property type="match status" value="1"/>
</dbReference>
<evidence type="ECO:0000313" key="3">
    <source>
        <dbReference type="EMBL" id="RKO61856.1"/>
    </source>
</evidence>
<dbReference type="RefSeq" id="WP_120669332.1">
    <property type="nucleotide sequence ID" value="NZ_AZRV01000035.1"/>
</dbReference>
<dbReference type="InterPro" id="IPR027417">
    <property type="entry name" value="P-loop_NTPase"/>
</dbReference>
<dbReference type="InterPro" id="IPR050921">
    <property type="entry name" value="T4SS_GSP_E_ATPase"/>
</dbReference>
<evidence type="ECO:0000256" key="1">
    <source>
        <dbReference type="ARBA" id="ARBA00006611"/>
    </source>
</evidence>
<name>A0A420VE69_9BACI</name>
<dbReference type="PANTHER" id="PTHR30486:SF6">
    <property type="entry name" value="TYPE IV PILUS RETRACTATION ATPASE PILT"/>
    <property type="match status" value="1"/>
</dbReference>